<dbReference type="RefSeq" id="WP_108824594.1">
    <property type="nucleotide sequence ID" value="NZ_CP023004.1"/>
</dbReference>
<dbReference type="SUPFAM" id="SSF52833">
    <property type="entry name" value="Thioredoxin-like"/>
    <property type="match status" value="1"/>
</dbReference>
<dbReference type="KEGG" id="elut:CKA38_05515"/>
<dbReference type="Proteomes" id="UP000244896">
    <property type="component" value="Chromosome"/>
</dbReference>
<organism evidence="3 4">
    <name type="scientific">Ereboglobus luteus</name>
    <dbReference type="NCBI Taxonomy" id="1796921"/>
    <lineage>
        <taxon>Bacteria</taxon>
        <taxon>Pseudomonadati</taxon>
        <taxon>Verrucomicrobiota</taxon>
        <taxon>Opitutia</taxon>
        <taxon>Opitutales</taxon>
        <taxon>Opitutaceae</taxon>
        <taxon>Ereboglobus</taxon>
    </lineage>
</organism>
<gene>
    <name evidence="3" type="ORF">CKA38_05515</name>
</gene>
<evidence type="ECO:0000313" key="3">
    <source>
        <dbReference type="EMBL" id="AWI08784.1"/>
    </source>
</evidence>
<dbReference type="PANTHER" id="PTHR45663:SF11">
    <property type="entry name" value="GEO12009P1"/>
    <property type="match status" value="1"/>
</dbReference>
<name>A0A2U8E264_9BACT</name>
<dbReference type="InterPro" id="IPR013766">
    <property type="entry name" value="Thioredoxin_domain"/>
</dbReference>
<feature type="domain" description="Thioredoxin" evidence="2">
    <location>
        <begin position="7"/>
        <end position="124"/>
    </location>
</feature>
<dbReference type="InterPro" id="IPR036249">
    <property type="entry name" value="Thioredoxin-like_sf"/>
</dbReference>
<proteinExistence type="predicted"/>
<keyword evidence="4" id="KW-1185">Reference proteome</keyword>
<dbReference type="PANTHER" id="PTHR45663">
    <property type="entry name" value="GEO12009P1"/>
    <property type="match status" value="1"/>
</dbReference>
<dbReference type="GO" id="GO:0015035">
    <property type="term" value="F:protein-disulfide reductase activity"/>
    <property type="evidence" value="ECO:0007669"/>
    <property type="project" value="TreeGrafter"/>
</dbReference>
<dbReference type="GO" id="GO:0005829">
    <property type="term" value="C:cytosol"/>
    <property type="evidence" value="ECO:0007669"/>
    <property type="project" value="TreeGrafter"/>
</dbReference>
<feature type="signal peptide" evidence="1">
    <location>
        <begin position="1"/>
        <end position="23"/>
    </location>
</feature>
<dbReference type="Pfam" id="PF00085">
    <property type="entry name" value="Thioredoxin"/>
    <property type="match status" value="1"/>
</dbReference>
<dbReference type="OrthoDB" id="9790390at2"/>
<evidence type="ECO:0000259" key="2">
    <source>
        <dbReference type="PROSITE" id="PS51352"/>
    </source>
</evidence>
<feature type="chain" id="PRO_5015994669" evidence="1">
    <location>
        <begin position="24"/>
        <end position="140"/>
    </location>
</feature>
<dbReference type="Gene3D" id="3.40.30.10">
    <property type="entry name" value="Glutaredoxin"/>
    <property type="match status" value="1"/>
</dbReference>
<dbReference type="PROSITE" id="PS51352">
    <property type="entry name" value="THIOREDOXIN_2"/>
    <property type="match status" value="1"/>
</dbReference>
<protein>
    <submittedName>
        <fullName evidence="3">Thiol reductase thioredoxin</fullName>
    </submittedName>
</protein>
<dbReference type="CDD" id="cd02947">
    <property type="entry name" value="TRX_family"/>
    <property type="match status" value="1"/>
</dbReference>
<reference evidence="3 4" key="1">
    <citation type="journal article" date="2018" name="Syst. Appl. Microbiol.">
        <title>Ereboglobus luteus gen. nov. sp. nov. from cockroach guts, and new insights into the oxygen relationship of the genera Opitutus and Didymococcus (Verrucomicrobia: Opitutaceae).</title>
        <authorList>
            <person name="Tegtmeier D."/>
            <person name="Belitz A."/>
            <person name="Radek R."/>
            <person name="Heimerl T."/>
            <person name="Brune A."/>
        </authorList>
    </citation>
    <scope>NUCLEOTIDE SEQUENCE [LARGE SCALE GENOMIC DNA]</scope>
    <source>
        <strain evidence="3 4">Ho45</strain>
    </source>
</reference>
<dbReference type="AlphaFoldDB" id="A0A2U8E264"/>
<dbReference type="GO" id="GO:0045454">
    <property type="term" value="P:cell redox homeostasis"/>
    <property type="evidence" value="ECO:0007669"/>
    <property type="project" value="TreeGrafter"/>
</dbReference>
<evidence type="ECO:0000313" key="4">
    <source>
        <dbReference type="Proteomes" id="UP000244896"/>
    </source>
</evidence>
<sequence>MKNRLLIALCAAALAFVFTPASRADDTRPGAPKPALPKLVDLGADKCIPCKQMKPILDEFMRDYADQFETVFIDVWKKPDEGRAHKIRLIPTQIFYDVSGKELARHEGFISKKDILAKWAELGITVREPAPKPVPAPATE</sequence>
<accession>A0A2U8E264</accession>
<dbReference type="EMBL" id="CP023004">
    <property type="protein sequence ID" value="AWI08784.1"/>
    <property type="molecule type" value="Genomic_DNA"/>
</dbReference>
<keyword evidence="1" id="KW-0732">Signal</keyword>
<evidence type="ECO:0000256" key="1">
    <source>
        <dbReference type="SAM" id="SignalP"/>
    </source>
</evidence>